<accession>A0AAW1WXS1</accession>
<evidence type="ECO:0000313" key="2">
    <source>
        <dbReference type="EMBL" id="KAK9928791.1"/>
    </source>
</evidence>
<sequence length="213" mass="22808">MPLLCFNPSLITPLHRTCNQSTTTVHSSSIHHDSALPTPSITMCIQAISTPFLTTAAPIPHRTITMEAPHSSVQSSIAQLQPAINQIQVKPCSLLIPKPLNLSTKSYPNRDPKTQHPSNASPHRPSPNTQTTSRPPFITATPLSSAIDLFRPHLHALQQATGASFLMTRVTTPKRPASLAYLGLPSPKGRAAAQSVAVDLHSSRAAVHPCSLP</sequence>
<dbReference type="Proteomes" id="UP001457282">
    <property type="component" value="Unassembled WGS sequence"/>
</dbReference>
<reference evidence="2 3" key="1">
    <citation type="journal article" date="2023" name="G3 (Bethesda)">
        <title>A chromosome-length genome assembly and annotation of blackberry (Rubus argutus, cv. 'Hillquist').</title>
        <authorList>
            <person name="Bruna T."/>
            <person name="Aryal R."/>
            <person name="Dudchenko O."/>
            <person name="Sargent D.J."/>
            <person name="Mead D."/>
            <person name="Buti M."/>
            <person name="Cavallini A."/>
            <person name="Hytonen T."/>
            <person name="Andres J."/>
            <person name="Pham M."/>
            <person name="Weisz D."/>
            <person name="Mascagni F."/>
            <person name="Usai G."/>
            <person name="Natali L."/>
            <person name="Bassil N."/>
            <person name="Fernandez G.E."/>
            <person name="Lomsadze A."/>
            <person name="Armour M."/>
            <person name="Olukolu B."/>
            <person name="Poorten T."/>
            <person name="Britton C."/>
            <person name="Davik J."/>
            <person name="Ashrafi H."/>
            <person name="Aiden E.L."/>
            <person name="Borodovsky M."/>
            <person name="Worthington M."/>
        </authorList>
    </citation>
    <scope>NUCLEOTIDE SEQUENCE [LARGE SCALE GENOMIC DNA]</scope>
    <source>
        <strain evidence="2">PI 553951</strain>
    </source>
</reference>
<protein>
    <submittedName>
        <fullName evidence="2">Uncharacterized protein</fullName>
    </submittedName>
</protein>
<dbReference type="AlphaFoldDB" id="A0AAW1WXS1"/>
<gene>
    <name evidence="2" type="ORF">M0R45_025911</name>
</gene>
<evidence type="ECO:0000256" key="1">
    <source>
        <dbReference type="SAM" id="MobiDB-lite"/>
    </source>
</evidence>
<proteinExistence type="predicted"/>
<keyword evidence="3" id="KW-1185">Reference proteome</keyword>
<dbReference type="EMBL" id="JBEDUW010000005">
    <property type="protein sequence ID" value="KAK9928791.1"/>
    <property type="molecule type" value="Genomic_DNA"/>
</dbReference>
<feature type="region of interest" description="Disordered" evidence="1">
    <location>
        <begin position="103"/>
        <end position="138"/>
    </location>
</feature>
<name>A0AAW1WXS1_RUBAR</name>
<organism evidence="2 3">
    <name type="scientific">Rubus argutus</name>
    <name type="common">Southern blackberry</name>
    <dbReference type="NCBI Taxonomy" id="59490"/>
    <lineage>
        <taxon>Eukaryota</taxon>
        <taxon>Viridiplantae</taxon>
        <taxon>Streptophyta</taxon>
        <taxon>Embryophyta</taxon>
        <taxon>Tracheophyta</taxon>
        <taxon>Spermatophyta</taxon>
        <taxon>Magnoliopsida</taxon>
        <taxon>eudicotyledons</taxon>
        <taxon>Gunneridae</taxon>
        <taxon>Pentapetalae</taxon>
        <taxon>rosids</taxon>
        <taxon>fabids</taxon>
        <taxon>Rosales</taxon>
        <taxon>Rosaceae</taxon>
        <taxon>Rosoideae</taxon>
        <taxon>Rosoideae incertae sedis</taxon>
        <taxon>Rubus</taxon>
    </lineage>
</organism>
<feature type="compositionally biased region" description="Polar residues" evidence="1">
    <location>
        <begin position="115"/>
        <end position="134"/>
    </location>
</feature>
<comment type="caution">
    <text evidence="2">The sequence shown here is derived from an EMBL/GenBank/DDBJ whole genome shotgun (WGS) entry which is preliminary data.</text>
</comment>
<evidence type="ECO:0000313" key="3">
    <source>
        <dbReference type="Proteomes" id="UP001457282"/>
    </source>
</evidence>